<dbReference type="Pfam" id="PF17194">
    <property type="entry name" value="AbiEi_3_N"/>
    <property type="match status" value="1"/>
</dbReference>
<dbReference type="EMBL" id="JBBKXY010000002">
    <property type="protein sequence ID" value="MFD3293378.1"/>
    <property type="molecule type" value="Genomic_DNA"/>
</dbReference>
<dbReference type="InterPro" id="IPR033455">
    <property type="entry name" value="AbiEi_3_N"/>
</dbReference>
<sequence>MTTNNLTKINQLLQSIPSGIVLQSSWLIRQGYSLNLQKYYRSSGWLQSLGHGAMVRSNENPGYDGAVYALQNQSNLSIHPGARTALSLLGRAHYLELSASQTWLFGGVEEKLPTWFRQHTWDTEILYKSTAFLPVSVGLVEFRFPSFTLQVSSPARAIMECLYVAPGEMDLMECYEIMENLNDLRPSLVQKLLEKCTSIKVKRLFLYMADKLNHPWLKFLDLSKVDLGKGKRCLVKGGVYISQYQITVPIALATRE</sequence>
<evidence type="ECO:0000259" key="1">
    <source>
        <dbReference type="Pfam" id="PF17194"/>
    </source>
</evidence>
<feature type="domain" description="Transcriptional regulator AbiEi antitoxin N-terminal" evidence="1">
    <location>
        <begin position="7"/>
        <end position="97"/>
    </location>
</feature>
<dbReference type="Proteomes" id="UP001598112">
    <property type="component" value="Unassembled WGS sequence"/>
</dbReference>
<comment type="caution">
    <text evidence="2">The sequence shown here is derived from an EMBL/GenBank/DDBJ whole genome shotgun (WGS) entry which is preliminary data.</text>
</comment>
<proteinExistence type="predicted"/>
<accession>A0ABW6D8N9</accession>
<organism evidence="2 3">
    <name type="scientific">Aquirufa originis</name>
    <dbReference type="NCBI Taxonomy" id="3096514"/>
    <lineage>
        <taxon>Bacteria</taxon>
        <taxon>Pseudomonadati</taxon>
        <taxon>Bacteroidota</taxon>
        <taxon>Cytophagia</taxon>
        <taxon>Cytophagales</taxon>
        <taxon>Flectobacillaceae</taxon>
        <taxon>Aquirufa</taxon>
    </lineage>
</organism>
<evidence type="ECO:0000313" key="2">
    <source>
        <dbReference type="EMBL" id="MFD3293378.1"/>
    </source>
</evidence>
<name>A0ABW6D8N9_9BACT</name>
<dbReference type="RefSeq" id="WP_377978628.1">
    <property type="nucleotide sequence ID" value="NZ_JBBKXY010000002.1"/>
</dbReference>
<evidence type="ECO:0000313" key="3">
    <source>
        <dbReference type="Proteomes" id="UP001598112"/>
    </source>
</evidence>
<keyword evidence="3" id="KW-1185">Reference proteome</keyword>
<gene>
    <name evidence="2" type="ORF">SKC35_06745</name>
</gene>
<protein>
    <submittedName>
        <fullName evidence="2">Type IV toxin-antitoxin system AbiEi family antitoxin</fullName>
    </submittedName>
</protein>
<dbReference type="Pfam" id="PF11459">
    <property type="entry name" value="AbiEi_3"/>
    <property type="match status" value="1"/>
</dbReference>
<reference evidence="2 3" key="1">
    <citation type="submission" date="2024-03" db="EMBL/GenBank/DDBJ databases">
        <title>Aquirufa genome sequencing.</title>
        <authorList>
            <person name="Pitt A."/>
            <person name="Hahn M.W."/>
        </authorList>
    </citation>
    <scope>NUCLEOTIDE SEQUENCE [LARGE SCALE GENOMIC DNA]</scope>
    <source>
        <strain evidence="2 3">KTFRIE-69F</strain>
    </source>
</reference>
<dbReference type="InterPro" id="IPR021561">
    <property type="entry name" value="AbiEi_3"/>
</dbReference>